<accession>A0A9D4L8T4</accession>
<sequence>TDNNSSAPIQASQVLTSLQNNIRPISSSIYRNSYASGHTNVVAGKSFGCDSSVVQCTFIPLPGDDYQDQFSQLGVVLTFQDVDGSSTSAAPLRPLFRTQSRIEVYTNPQSGKDHPDL</sequence>
<dbReference type="EMBL" id="JAIWYP010000003">
    <property type="protein sequence ID" value="KAH3852642.1"/>
    <property type="molecule type" value="Genomic_DNA"/>
</dbReference>
<evidence type="ECO:0000313" key="2">
    <source>
        <dbReference type="Proteomes" id="UP000828390"/>
    </source>
</evidence>
<dbReference type="AlphaFoldDB" id="A0A9D4L8T4"/>
<reference evidence="1" key="2">
    <citation type="submission" date="2020-11" db="EMBL/GenBank/DDBJ databases">
        <authorList>
            <person name="McCartney M.A."/>
            <person name="Auch B."/>
            <person name="Kono T."/>
            <person name="Mallez S."/>
            <person name="Becker A."/>
            <person name="Gohl D.M."/>
            <person name="Silverstein K.A.T."/>
            <person name="Koren S."/>
            <person name="Bechman K.B."/>
            <person name="Herman A."/>
            <person name="Abrahante J.E."/>
            <person name="Garbe J."/>
        </authorList>
    </citation>
    <scope>NUCLEOTIDE SEQUENCE</scope>
    <source>
        <strain evidence="1">Duluth1</strain>
        <tissue evidence="1">Whole animal</tissue>
    </source>
</reference>
<dbReference type="Proteomes" id="UP000828390">
    <property type="component" value="Unassembled WGS sequence"/>
</dbReference>
<reference evidence="1" key="1">
    <citation type="journal article" date="2019" name="bioRxiv">
        <title>The Genome of the Zebra Mussel, Dreissena polymorpha: A Resource for Invasive Species Research.</title>
        <authorList>
            <person name="McCartney M.A."/>
            <person name="Auch B."/>
            <person name="Kono T."/>
            <person name="Mallez S."/>
            <person name="Zhang Y."/>
            <person name="Obille A."/>
            <person name="Becker A."/>
            <person name="Abrahante J.E."/>
            <person name="Garbe J."/>
            <person name="Badalamenti J.P."/>
            <person name="Herman A."/>
            <person name="Mangelson H."/>
            <person name="Liachko I."/>
            <person name="Sullivan S."/>
            <person name="Sone E.D."/>
            <person name="Koren S."/>
            <person name="Silverstein K.A.T."/>
            <person name="Beckman K.B."/>
            <person name="Gohl D.M."/>
        </authorList>
    </citation>
    <scope>NUCLEOTIDE SEQUENCE</scope>
    <source>
        <strain evidence="1">Duluth1</strain>
        <tissue evidence="1">Whole animal</tissue>
    </source>
</reference>
<comment type="caution">
    <text evidence="1">The sequence shown here is derived from an EMBL/GenBank/DDBJ whole genome shotgun (WGS) entry which is preliminary data.</text>
</comment>
<keyword evidence="2" id="KW-1185">Reference proteome</keyword>
<proteinExistence type="predicted"/>
<gene>
    <name evidence="1" type="ORF">DPMN_095155</name>
</gene>
<organism evidence="1 2">
    <name type="scientific">Dreissena polymorpha</name>
    <name type="common">Zebra mussel</name>
    <name type="synonym">Mytilus polymorpha</name>
    <dbReference type="NCBI Taxonomy" id="45954"/>
    <lineage>
        <taxon>Eukaryota</taxon>
        <taxon>Metazoa</taxon>
        <taxon>Spiralia</taxon>
        <taxon>Lophotrochozoa</taxon>
        <taxon>Mollusca</taxon>
        <taxon>Bivalvia</taxon>
        <taxon>Autobranchia</taxon>
        <taxon>Heteroconchia</taxon>
        <taxon>Euheterodonta</taxon>
        <taxon>Imparidentia</taxon>
        <taxon>Neoheterodontei</taxon>
        <taxon>Myida</taxon>
        <taxon>Dreissenoidea</taxon>
        <taxon>Dreissenidae</taxon>
        <taxon>Dreissena</taxon>
    </lineage>
</organism>
<protein>
    <submittedName>
        <fullName evidence="1">Uncharacterized protein</fullName>
    </submittedName>
</protein>
<name>A0A9D4L8T4_DREPO</name>
<evidence type="ECO:0000313" key="1">
    <source>
        <dbReference type="EMBL" id="KAH3852642.1"/>
    </source>
</evidence>
<feature type="non-terminal residue" evidence="1">
    <location>
        <position position="1"/>
    </location>
</feature>